<sequence>MTRATRHGMFSVQQEENTVISAHRCDMGGTVHVADCPGSGKLHGEARMTGLWCPGDCKPQSILWTRKQPQDAGKHERITQLREGRRSNPGRRLQSPRLHYSAKLPPPGRDRGGREGGDEHGQEGRGADVSRVCTSLHCPDPHFSTPIAQRPRAHRTCPPQLSQALGGAAALVEAGSSQGGHSPRQCGTPCEPQAGPQLLLGDSRLLHIRPVR</sequence>
<protein>
    <submittedName>
        <fullName evidence="2">Uncharacterized protein</fullName>
    </submittedName>
</protein>
<accession>L9JGM6</accession>
<dbReference type="EMBL" id="KB321069">
    <property type="protein sequence ID" value="ELW48192.1"/>
    <property type="molecule type" value="Genomic_DNA"/>
</dbReference>
<proteinExistence type="predicted"/>
<dbReference type="AlphaFoldDB" id="L9JGM6"/>
<name>L9JGM6_TUPCH</name>
<reference evidence="3" key="1">
    <citation type="submission" date="2012-07" db="EMBL/GenBank/DDBJ databases">
        <title>Genome of the Chinese tree shrew, a rising model animal genetically related to primates.</title>
        <authorList>
            <person name="Zhang G."/>
            <person name="Fan Y."/>
            <person name="Yao Y."/>
            <person name="Huang Z."/>
        </authorList>
    </citation>
    <scope>NUCLEOTIDE SEQUENCE [LARGE SCALE GENOMIC DNA]</scope>
</reference>
<feature type="compositionally biased region" description="Basic and acidic residues" evidence="1">
    <location>
        <begin position="68"/>
        <end position="86"/>
    </location>
</feature>
<evidence type="ECO:0000256" key="1">
    <source>
        <dbReference type="SAM" id="MobiDB-lite"/>
    </source>
</evidence>
<keyword evidence="3" id="KW-1185">Reference proteome</keyword>
<evidence type="ECO:0000313" key="2">
    <source>
        <dbReference type="EMBL" id="ELW48192.1"/>
    </source>
</evidence>
<dbReference type="InParanoid" id="L9JGM6"/>
<evidence type="ECO:0000313" key="3">
    <source>
        <dbReference type="Proteomes" id="UP000011518"/>
    </source>
</evidence>
<dbReference type="Proteomes" id="UP000011518">
    <property type="component" value="Unassembled WGS sequence"/>
</dbReference>
<feature type="region of interest" description="Disordered" evidence="1">
    <location>
        <begin position="65"/>
        <end position="127"/>
    </location>
</feature>
<gene>
    <name evidence="2" type="ORF">TREES_T100000938</name>
</gene>
<feature type="region of interest" description="Disordered" evidence="1">
    <location>
        <begin position="173"/>
        <end position="197"/>
    </location>
</feature>
<organism evidence="2 3">
    <name type="scientific">Tupaia chinensis</name>
    <name type="common">Chinese tree shrew</name>
    <name type="synonym">Tupaia belangeri chinensis</name>
    <dbReference type="NCBI Taxonomy" id="246437"/>
    <lineage>
        <taxon>Eukaryota</taxon>
        <taxon>Metazoa</taxon>
        <taxon>Chordata</taxon>
        <taxon>Craniata</taxon>
        <taxon>Vertebrata</taxon>
        <taxon>Euteleostomi</taxon>
        <taxon>Mammalia</taxon>
        <taxon>Eutheria</taxon>
        <taxon>Euarchontoglires</taxon>
        <taxon>Scandentia</taxon>
        <taxon>Tupaiidae</taxon>
        <taxon>Tupaia</taxon>
    </lineage>
</organism>
<feature type="compositionally biased region" description="Basic and acidic residues" evidence="1">
    <location>
        <begin position="108"/>
        <end position="127"/>
    </location>
</feature>
<reference evidence="3" key="2">
    <citation type="journal article" date="2013" name="Nat. Commun.">
        <title>Genome of the Chinese tree shrew.</title>
        <authorList>
            <person name="Fan Y."/>
            <person name="Huang Z.Y."/>
            <person name="Cao C.C."/>
            <person name="Chen C.S."/>
            <person name="Chen Y.X."/>
            <person name="Fan D.D."/>
            <person name="He J."/>
            <person name="Hou H.L."/>
            <person name="Hu L."/>
            <person name="Hu X.T."/>
            <person name="Jiang X.T."/>
            <person name="Lai R."/>
            <person name="Lang Y.S."/>
            <person name="Liang B."/>
            <person name="Liao S.G."/>
            <person name="Mu D."/>
            <person name="Ma Y.Y."/>
            <person name="Niu Y.Y."/>
            <person name="Sun X.Q."/>
            <person name="Xia J.Q."/>
            <person name="Xiao J."/>
            <person name="Xiong Z.Q."/>
            <person name="Xu L."/>
            <person name="Yang L."/>
            <person name="Zhang Y."/>
            <person name="Zhao W."/>
            <person name="Zhao X.D."/>
            <person name="Zheng Y.T."/>
            <person name="Zhou J.M."/>
            <person name="Zhu Y.B."/>
            <person name="Zhang G.J."/>
            <person name="Wang J."/>
            <person name="Yao Y.G."/>
        </authorList>
    </citation>
    <scope>NUCLEOTIDE SEQUENCE [LARGE SCALE GENOMIC DNA]</scope>
</reference>